<name>A0A5Q0CAZ3_9HYPH</name>
<dbReference type="AlphaFoldDB" id="A0A5Q0CAZ3"/>
<dbReference type="Proteomes" id="UP000326881">
    <property type="component" value="Plasmid unnamed"/>
</dbReference>
<evidence type="ECO:0000256" key="2">
    <source>
        <dbReference type="ARBA" id="ARBA00023239"/>
    </source>
</evidence>
<dbReference type="InterPro" id="IPR050197">
    <property type="entry name" value="Aldolase_class_II_sugar_metab"/>
</dbReference>
<dbReference type="GO" id="GO:0019323">
    <property type="term" value="P:pentose catabolic process"/>
    <property type="evidence" value="ECO:0007669"/>
    <property type="project" value="TreeGrafter"/>
</dbReference>
<geneLocation type="plasmid" evidence="4 5">
    <name>unnamed</name>
</geneLocation>
<dbReference type="GO" id="GO:0016832">
    <property type="term" value="F:aldehyde-lyase activity"/>
    <property type="evidence" value="ECO:0007669"/>
    <property type="project" value="TreeGrafter"/>
</dbReference>
<dbReference type="RefSeq" id="WP_153273062.1">
    <property type="nucleotide sequence ID" value="NZ_CP043499.1"/>
</dbReference>
<dbReference type="EMBL" id="CP043499">
    <property type="protein sequence ID" value="QFY63088.1"/>
    <property type="molecule type" value="Genomic_DNA"/>
</dbReference>
<dbReference type="SUPFAM" id="SSF53639">
    <property type="entry name" value="AraD/HMP-PK domain-like"/>
    <property type="match status" value="1"/>
</dbReference>
<dbReference type="OrthoDB" id="9814830at2"/>
<dbReference type="Pfam" id="PF00596">
    <property type="entry name" value="Aldolase_II"/>
    <property type="match status" value="1"/>
</dbReference>
<accession>A0A5Q0CAZ3</accession>
<dbReference type="PANTHER" id="PTHR22789">
    <property type="entry name" value="FUCULOSE PHOSPHATE ALDOLASE"/>
    <property type="match status" value="1"/>
</dbReference>
<dbReference type="PANTHER" id="PTHR22789:SF0">
    <property type="entry name" value="3-OXO-TETRONATE 4-PHOSPHATE DECARBOXYLASE-RELATED"/>
    <property type="match status" value="1"/>
</dbReference>
<organism evidence="4 5">
    <name type="scientific">Rhizobium grahamii</name>
    <dbReference type="NCBI Taxonomy" id="1120045"/>
    <lineage>
        <taxon>Bacteria</taxon>
        <taxon>Pseudomonadati</taxon>
        <taxon>Pseudomonadota</taxon>
        <taxon>Alphaproteobacteria</taxon>
        <taxon>Hyphomicrobiales</taxon>
        <taxon>Rhizobiaceae</taxon>
        <taxon>Rhizobium/Agrobacterium group</taxon>
        <taxon>Rhizobium</taxon>
    </lineage>
</organism>
<keyword evidence="4" id="KW-0614">Plasmid</keyword>
<feature type="domain" description="Class II aldolase/adducin N-terminal" evidence="3">
    <location>
        <begin position="14"/>
        <end position="206"/>
    </location>
</feature>
<reference evidence="4 5" key="1">
    <citation type="submission" date="2019-08" db="EMBL/GenBank/DDBJ databases">
        <title>Prosopis cineraria nodule microbiome.</title>
        <authorList>
            <person name="Ali R."/>
            <person name="Chaluvadi S.R."/>
            <person name="Wang X."/>
        </authorList>
    </citation>
    <scope>NUCLEOTIDE SEQUENCE [LARGE SCALE GENOMIC DNA]</scope>
    <source>
        <strain evidence="4 5">BG7</strain>
        <plasmid evidence="4 5">unnamed</plasmid>
    </source>
</reference>
<sequence>MTIPDLRKTDLFGDFLHLSSEIGNDIQKTQGAGGNTSIKHDGVMWVKASGTWLAKAREQDIMVPVLVDPLVTALREGDPRAEKSIDFVVDELNSSGLRPSIETSFHAALQSPVVAHYHCVNAIALAVLDRRDEILAARMAAVHDLKWASVPYRRPGTPLAREIEKAAAARPDILILFNHGIIVCGETVSEVAERIDRVTEALRSAPRATAAPNFDALTTAANGSSFHAAKDLDSHVIALSDINQALALGGSLYPDHVIFLGTEIGMLTPEQNANDLEAAYAREGRELPKLVIVPGKGILLSNTLTAGGEVMARCLAEVVGRIPDGEKIAYLSDADEYELTHWEAEQYRQALDRQSTRHSA</sequence>
<gene>
    <name evidence="4" type="ORF">FZ934_22525</name>
</gene>
<dbReference type="Gene3D" id="3.40.225.10">
    <property type="entry name" value="Class II aldolase/adducin N-terminal domain"/>
    <property type="match status" value="1"/>
</dbReference>
<evidence type="ECO:0000313" key="4">
    <source>
        <dbReference type="EMBL" id="QFY63088.1"/>
    </source>
</evidence>
<dbReference type="InterPro" id="IPR036409">
    <property type="entry name" value="Aldolase_II/adducin_N_sf"/>
</dbReference>
<evidence type="ECO:0000313" key="5">
    <source>
        <dbReference type="Proteomes" id="UP000326881"/>
    </source>
</evidence>
<evidence type="ECO:0000259" key="3">
    <source>
        <dbReference type="SMART" id="SM01007"/>
    </source>
</evidence>
<proteinExistence type="predicted"/>
<keyword evidence="5" id="KW-1185">Reference proteome</keyword>
<protein>
    <submittedName>
        <fullName evidence="4">Class II aldolase</fullName>
    </submittedName>
</protein>
<dbReference type="SMART" id="SM01007">
    <property type="entry name" value="Aldolase_II"/>
    <property type="match status" value="1"/>
</dbReference>
<keyword evidence="1" id="KW-0479">Metal-binding</keyword>
<dbReference type="GO" id="GO:0005829">
    <property type="term" value="C:cytosol"/>
    <property type="evidence" value="ECO:0007669"/>
    <property type="project" value="TreeGrafter"/>
</dbReference>
<evidence type="ECO:0000256" key="1">
    <source>
        <dbReference type="ARBA" id="ARBA00022723"/>
    </source>
</evidence>
<dbReference type="GO" id="GO:0046872">
    <property type="term" value="F:metal ion binding"/>
    <property type="evidence" value="ECO:0007669"/>
    <property type="project" value="UniProtKB-KW"/>
</dbReference>
<dbReference type="KEGG" id="rgr:FZ934_22525"/>
<keyword evidence="2" id="KW-0456">Lyase</keyword>
<dbReference type="InterPro" id="IPR001303">
    <property type="entry name" value="Aldolase_II/adducin_N"/>
</dbReference>